<keyword evidence="3" id="KW-0238">DNA-binding</keyword>
<dbReference type="InterPro" id="IPR058245">
    <property type="entry name" value="NreC/VraR/RcsB-like_REC"/>
</dbReference>
<evidence type="ECO:0000313" key="9">
    <source>
        <dbReference type="Proteomes" id="UP000008229"/>
    </source>
</evidence>
<dbReference type="SMART" id="SM00448">
    <property type="entry name" value="REC"/>
    <property type="match status" value="1"/>
</dbReference>
<dbReference type="CDD" id="cd06170">
    <property type="entry name" value="LuxR_C_like"/>
    <property type="match status" value="1"/>
</dbReference>
<evidence type="ECO:0000313" key="8">
    <source>
        <dbReference type="EMBL" id="ADB49698.1"/>
    </source>
</evidence>
<feature type="domain" description="Response regulatory" evidence="7">
    <location>
        <begin position="4"/>
        <end position="122"/>
    </location>
</feature>
<dbReference type="Proteomes" id="UP000008229">
    <property type="component" value="Chromosome"/>
</dbReference>
<name>D3FEM4_CONWI</name>
<dbReference type="CDD" id="cd17535">
    <property type="entry name" value="REC_NarL-like"/>
    <property type="match status" value="1"/>
</dbReference>
<dbReference type="InterPro" id="IPR000792">
    <property type="entry name" value="Tscrpt_reg_LuxR_C"/>
</dbReference>
<evidence type="ECO:0000256" key="1">
    <source>
        <dbReference type="ARBA" id="ARBA00022553"/>
    </source>
</evidence>
<dbReference type="SUPFAM" id="SSF46894">
    <property type="entry name" value="C-terminal effector domain of the bipartite response regulators"/>
    <property type="match status" value="1"/>
</dbReference>
<gene>
    <name evidence="8" type="ordered locus">Cwoe_1269</name>
</gene>
<dbReference type="STRING" id="469383.Cwoe_1269"/>
<feature type="modified residue" description="4-aspartylphosphate" evidence="5">
    <location>
        <position position="55"/>
    </location>
</feature>
<dbReference type="PRINTS" id="PR00038">
    <property type="entry name" value="HTHLUXR"/>
</dbReference>
<dbReference type="SMART" id="SM00421">
    <property type="entry name" value="HTH_LUXR"/>
    <property type="match status" value="1"/>
</dbReference>
<proteinExistence type="predicted"/>
<evidence type="ECO:0000256" key="2">
    <source>
        <dbReference type="ARBA" id="ARBA00023015"/>
    </source>
</evidence>
<dbReference type="GO" id="GO:0000160">
    <property type="term" value="P:phosphorelay signal transduction system"/>
    <property type="evidence" value="ECO:0007669"/>
    <property type="project" value="InterPro"/>
</dbReference>
<dbReference type="OrthoDB" id="9808843at2"/>
<dbReference type="Pfam" id="PF00196">
    <property type="entry name" value="GerE"/>
    <property type="match status" value="1"/>
</dbReference>
<dbReference type="Gene3D" id="3.40.50.2300">
    <property type="match status" value="1"/>
</dbReference>
<keyword evidence="1 5" id="KW-0597">Phosphoprotein</keyword>
<dbReference type="InterPro" id="IPR039420">
    <property type="entry name" value="WalR-like"/>
</dbReference>
<keyword evidence="4" id="KW-0804">Transcription</keyword>
<dbReference type="InterPro" id="IPR011006">
    <property type="entry name" value="CheY-like_superfamily"/>
</dbReference>
<protein>
    <submittedName>
        <fullName evidence="8">Two component transcriptional regulator, LuxR family</fullName>
    </submittedName>
</protein>
<keyword evidence="2" id="KW-0805">Transcription regulation</keyword>
<dbReference type="PROSITE" id="PS00622">
    <property type="entry name" value="HTH_LUXR_1"/>
    <property type="match status" value="1"/>
</dbReference>
<reference evidence="9" key="2">
    <citation type="submission" date="2010-01" db="EMBL/GenBank/DDBJ databases">
        <title>The complete genome of Conexibacter woesei DSM 14684.</title>
        <authorList>
            <consortium name="US DOE Joint Genome Institute (JGI-PGF)"/>
            <person name="Lucas S."/>
            <person name="Copeland A."/>
            <person name="Lapidus A."/>
            <person name="Glavina del Rio T."/>
            <person name="Dalin E."/>
            <person name="Tice H."/>
            <person name="Bruce D."/>
            <person name="Goodwin L."/>
            <person name="Pitluck S."/>
            <person name="Kyrpides N."/>
            <person name="Mavromatis K."/>
            <person name="Ivanova N."/>
            <person name="Mikhailova N."/>
            <person name="Chertkov O."/>
            <person name="Brettin T."/>
            <person name="Detter J.C."/>
            <person name="Han C."/>
            <person name="Larimer F."/>
            <person name="Land M."/>
            <person name="Hauser L."/>
            <person name="Markowitz V."/>
            <person name="Cheng J.-F."/>
            <person name="Hugenholtz P."/>
            <person name="Woyke T."/>
            <person name="Wu D."/>
            <person name="Pukall R."/>
            <person name="Steenblock K."/>
            <person name="Schneider S."/>
            <person name="Klenk H.-P."/>
            <person name="Eisen J.A."/>
        </authorList>
    </citation>
    <scope>NUCLEOTIDE SEQUENCE [LARGE SCALE GENOMIC DNA]</scope>
    <source>
        <strain evidence="9">DSM 14684 / CIP 108061 / JCM 11494 / NBRC 100937 / ID131577</strain>
    </source>
</reference>
<dbReference type="InterPro" id="IPR016032">
    <property type="entry name" value="Sig_transdc_resp-reg_C-effctor"/>
</dbReference>
<evidence type="ECO:0000259" key="7">
    <source>
        <dbReference type="PROSITE" id="PS50110"/>
    </source>
</evidence>
<dbReference type="AlphaFoldDB" id="D3FEM4"/>
<evidence type="ECO:0000256" key="3">
    <source>
        <dbReference type="ARBA" id="ARBA00023125"/>
    </source>
</evidence>
<dbReference type="SUPFAM" id="SSF52172">
    <property type="entry name" value="CheY-like"/>
    <property type="match status" value="1"/>
</dbReference>
<dbReference type="KEGG" id="cwo:Cwoe_1269"/>
<dbReference type="InterPro" id="IPR001789">
    <property type="entry name" value="Sig_transdc_resp-reg_receiver"/>
</dbReference>
<reference evidence="8 9" key="1">
    <citation type="journal article" date="2010" name="Stand. Genomic Sci.">
        <title>Complete genome sequence of Conexibacter woesei type strain (ID131577).</title>
        <authorList>
            <person name="Pukall R."/>
            <person name="Lapidus A."/>
            <person name="Glavina Del Rio T."/>
            <person name="Copeland A."/>
            <person name="Tice H."/>
            <person name="Cheng J.-F."/>
            <person name="Lucas S."/>
            <person name="Chen F."/>
            <person name="Nolan M."/>
            <person name="Bruce D."/>
            <person name="Goodwin L."/>
            <person name="Pitluck S."/>
            <person name="Mavromatis K."/>
            <person name="Ivanova N."/>
            <person name="Ovchinnikova G."/>
            <person name="Pati A."/>
            <person name="Chen A."/>
            <person name="Palaniappan K."/>
            <person name="Land M."/>
            <person name="Hauser L."/>
            <person name="Chang Y.-J."/>
            <person name="Jeffries C.D."/>
            <person name="Chain P."/>
            <person name="Meincke L."/>
            <person name="Sims D."/>
            <person name="Brettin T."/>
            <person name="Detter J.C."/>
            <person name="Rohde M."/>
            <person name="Goeker M."/>
            <person name="Bristow J."/>
            <person name="Eisen J.A."/>
            <person name="Markowitz V."/>
            <person name="Kyrpides N.C."/>
            <person name="Klenk H.-P."/>
            <person name="Hugenholtz P."/>
        </authorList>
    </citation>
    <scope>NUCLEOTIDE SEQUENCE [LARGE SCALE GENOMIC DNA]</scope>
    <source>
        <strain evidence="9">DSM 14684 / CIP 108061 / JCM 11494 / NBRC 100937 / ID131577</strain>
    </source>
</reference>
<dbReference type="PROSITE" id="PS50110">
    <property type="entry name" value="RESPONSE_REGULATORY"/>
    <property type="match status" value="1"/>
</dbReference>
<feature type="domain" description="HTH luxR-type" evidence="6">
    <location>
        <begin position="149"/>
        <end position="214"/>
    </location>
</feature>
<evidence type="ECO:0000256" key="5">
    <source>
        <dbReference type="PROSITE-ProRule" id="PRU00169"/>
    </source>
</evidence>
<dbReference type="eggNOG" id="COG2197">
    <property type="taxonomic scope" value="Bacteria"/>
</dbReference>
<dbReference type="GO" id="GO:0003677">
    <property type="term" value="F:DNA binding"/>
    <property type="evidence" value="ECO:0007669"/>
    <property type="project" value="UniProtKB-KW"/>
</dbReference>
<dbReference type="RefSeq" id="WP_012932749.1">
    <property type="nucleotide sequence ID" value="NC_013739.1"/>
</dbReference>
<dbReference type="PANTHER" id="PTHR43214">
    <property type="entry name" value="TWO-COMPONENT RESPONSE REGULATOR"/>
    <property type="match status" value="1"/>
</dbReference>
<dbReference type="Pfam" id="PF00072">
    <property type="entry name" value="Response_reg"/>
    <property type="match status" value="1"/>
</dbReference>
<dbReference type="GO" id="GO:0006355">
    <property type="term" value="P:regulation of DNA-templated transcription"/>
    <property type="evidence" value="ECO:0007669"/>
    <property type="project" value="InterPro"/>
</dbReference>
<dbReference type="PANTHER" id="PTHR43214:SF24">
    <property type="entry name" value="TRANSCRIPTIONAL REGULATORY PROTEIN NARL-RELATED"/>
    <property type="match status" value="1"/>
</dbReference>
<evidence type="ECO:0000259" key="6">
    <source>
        <dbReference type="PROSITE" id="PS50043"/>
    </source>
</evidence>
<keyword evidence="9" id="KW-1185">Reference proteome</keyword>
<dbReference type="PROSITE" id="PS50043">
    <property type="entry name" value="HTH_LUXR_2"/>
    <property type="match status" value="1"/>
</dbReference>
<evidence type="ECO:0000256" key="4">
    <source>
        <dbReference type="ARBA" id="ARBA00023163"/>
    </source>
</evidence>
<sequence length="226" mass="24095">MTLRVLIADDQALVRSGLRTILEDEPDLEVVGEAEDGAHAVELARRREADVVLMDIRMPRMDGLEATRLLAGPGVADPVDVLVLTTFDLDDYVFGALRAGAAGFLLKDAPPQVLIDAIRSVGAGHGLIAPEVTRRLIARFAEVSPAAERATELEELSPREHEVLLQIARGRSNAEIAAALVVEESTIKSHVSRLLSKLGCSSRVQAVILAYEVGLVTPGGQPGELG</sequence>
<accession>D3FEM4</accession>
<dbReference type="HOGENOM" id="CLU_000445_90_10_11"/>
<organism evidence="8 9">
    <name type="scientific">Conexibacter woesei (strain DSM 14684 / CCUG 47730 / CIP 108061 / JCM 11494 / NBRC 100937 / ID131577)</name>
    <dbReference type="NCBI Taxonomy" id="469383"/>
    <lineage>
        <taxon>Bacteria</taxon>
        <taxon>Bacillati</taxon>
        <taxon>Actinomycetota</taxon>
        <taxon>Thermoleophilia</taxon>
        <taxon>Solirubrobacterales</taxon>
        <taxon>Conexibacteraceae</taxon>
        <taxon>Conexibacter</taxon>
    </lineage>
</organism>
<dbReference type="EMBL" id="CP001854">
    <property type="protein sequence ID" value="ADB49698.1"/>
    <property type="molecule type" value="Genomic_DNA"/>
</dbReference>